<accession>A0A7G2C3T8</accession>
<gene>
    <name evidence="2" type="ORF">ADEAN_000182100</name>
</gene>
<evidence type="ECO:0000256" key="1">
    <source>
        <dbReference type="SAM" id="MobiDB-lite"/>
    </source>
</evidence>
<dbReference type="EMBL" id="LR877147">
    <property type="protein sequence ID" value="CAD2214376.1"/>
    <property type="molecule type" value="Genomic_DNA"/>
</dbReference>
<dbReference type="AlphaFoldDB" id="A0A7G2C3T8"/>
<feature type="region of interest" description="Disordered" evidence="1">
    <location>
        <begin position="186"/>
        <end position="218"/>
    </location>
</feature>
<sequence length="373" mass="42897">MSSDNGATVENDNGAKKVPRGVRLDYSGILPINKNHLVSSAHHSKQHEQKMLILCTHLVPIFEAFCLQFPSEASLNLSSLPSPHNPQSNSHSVKGEALLSMARFETFFQQHKLEYLHYTGPISFDQPFFLYHAEDLFCVAMGYLVLYLSYTTSTENSSVVRPQLRPFAILLLLFWYATQPSFDGPLSPPTTNHAGGDSTETPHNENRNEEMPPRERTRITYPRRQIEIGEHTLNELLSRVCFATSGNTHAESGYYLSFVESQALFTLIKHDAFRVQMCESYTTGRCTFHLLRLHEAAAVDLLVFQNRPKVHKEKRRLMSAKEKEKEEREKEDRIRYCLKKYDTSSHHHSSNSQRDGLWSCLKEYQTMKEQLKL</sequence>
<feature type="compositionally biased region" description="Basic and acidic residues" evidence="1">
    <location>
        <begin position="200"/>
        <end position="218"/>
    </location>
</feature>
<feature type="compositionally biased region" description="Polar residues" evidence="1">
    <location>
        <begin position="189"/>
        <end position="199"/>
    </location>
</feature>
<name>A0A7G2C3T8_9TRYP</name>
<dbReference type="VEuPathDB" id="TriTrypDB:ADEAN_000182100"/>
<keyword evidence="3" id="KW-1185">Reference proteome</keyword>
<dbReference type="Proteomes" id="UP000515908">
    <property type="component" value="Chromosome 03"/>
</dbReference>
<organism evidence="2 3">
    <name type="scientific">Angomonas deanei</name>
    <dbReference type="NCBI Taxonomy" id="59799"/>
    <lineage>
        <taxon>Eukaryota</taxon>
        <taxon>Discoba</taxon>
        <taxon>Euglenozoa</taxon>
        <taxon>Kinetoplastea</taxon>
        <taxon>Metakinetoplastina</taxon>
        <taxon>Trypanosomatida</taxon>
        <taxon>Trypanosomatidae</taxon>
        <taxon>Strigomonadinae</taxon>
        <taxon>Angomonas</taxon>
    </lineage>
</organism>
<evidence type="ECO:0000313" key="3">
    <source>
        <dbReference type="Proteomes" id="UP000515908"/>
    </source>
</evidence>
<reference evidence="2 3" key="1">
    <citation type="submission" date="2020-08" db="EMBL/GenBank/DDBJ databases">
        <authorList>
            <person name="Newling K."/>
            <person name="Davey J."/>
            <person name="Forrester S."/>
        </authorList>
    </citation>
    <scope>NUCLEOTIDE SEQUENCE [LARGE SCALE GENOMIC DNA]</scope>
    <source>
        <strain evidence="3">Crithidia deanei Carvalho (ATCC PRA-265)</strain>
    </source>
</reference>
<protein>
    <submittedName>
        <fullName evidence="2">Uncharacterized protein</fullName>
    </submittedName>
</protein>
<evidence type="ECO:0000313" key="2">
    <source>
        <dbReference type="EMBL" id="CAD2214376.1"/>
    </source>
</evidence>
<proteinExistence type="predicted"/>